<keyword evidence="3" id="KW-1185">Reference proteome</keyword>
<sequence>MERVNSLSRSWNIASTSPVGKRSGGFFNSQRQMRAKPCCGPVLQAPNWAVENINKKKKMK</sequence>
<dbReference type="EMBL" id="VSRR010105976">
    <property type="protein sequence ID" value="MPC96438.1"/>
    <property type="molecule type" value="Genomic_DNA"/>
</dbReference>
<name>A0A5B7JTL9_PORTR</name>
<reference evidence="2 3" key="1">
    <citation type="submission" date="2019-05" db="EMBL/GenBank/DDBJ databases">
        <title>Another draft genome of Portunus trituberculatus and its Hox gene families provides insights of decapod evolution.</title>
        <authorList>
            <person name="Jeong J.-H."/>
            <person name="Song I."/>
            <person name="Kim S."/>
            <person name="Choi T."/>
            <person name="Kim D."/>
            <person name="Ryu S."/>
            <person name="Kim W."/>
        </authorList>
    </citation>
    <scope>NUCLEOTIDE SEQUENCE [LARGE SCALE GENOMIC DNA]</scope>
    <source>
        <tissue evidence="2">Muscle</tissue>
    </source>
</reference>
<evidence type="ECO:0000313" key="3">
    <source>
        <dbReference type="Proteomes" id="UP000324222"/>
    </source>
</evidence>
<gene>
    <name evidence="2" type="ORF">E2C01_091695</name>
</gene>
<dbReference type="Proteomes" id="UP000324222">
    <property type="component" value="Unassembled WGS sequence"/>
</dbReference>
<feature type="compositionally biased region" description="Polar residues" evidence="1">
    <location>
        <begin position="1"/>
        <end position="18"/>
    </location>
</feature>
<evidence type="ECO:0000256" key="1">
    <source>
        <dbReference type="SAM" id="MobiDB-lite"/>
    </source>
</evidence>
<evidence type="ECO:0000313" key="2">
    <source>
        <dbReference type="EMBL" id="MPC96438.1"/>
    </source>
</evidence>
<proteinExistence type="predicted"/>
<dbReference type="AlphaFoldDB" id="A0A5B7JTL9"/>
<accession>A0A5B7JTL9</accession>
<organism evidence="2 3">
    <name type="scientific">Portunus trituberculatus</name>
    <name type="common">Swimming crab</name>
    <name type="synonym">Neptunus trituberculatus</name>
    <dbReference type="NCBI Taxonomy" id="210409"/>
    <lineage>
        <taxon>Eukaryota</taxon>
        <taxon>Metazoa</taxon>
        <taxon>Ecdysozoa</taxon>
        <taxon>Arthropoda</taxon>
        <taxon>Crustacea</taxon>
        <taxon>Multicrustacea</taxon>
        <taxon>Malacostraca</taxon>
        <taxon>Eumalacostraca</taxon>
        <taxon>Eucarida</taxon>
        <taxon>Decapoda</taxon>
        <taxon>Pleocyemata</taxon>
        <taxon>Brachyura</taxon>
        <taxon>Eubrachyura</taxon>
        <taxon>Portunoidea</taxon>
        <taxon>Portunidae</taxon>
        <taxon>Portuninae</taxon>
        <taxon>Portunus</taxon>
    </lineage>
</organism>
<feature type="region of interest" description="Disordered" evidence="1">
    <location>
        <begin position="1"/>
        <end position="28"/>
    </location>
</feature>
<comment type="caution">
    <text evidence="2">The sequence shown here is derived from an EMBL/GenBank/DDBJ whole genome shotgun (WGS) entry which is preliminary data.</text>
</comment>
<protein>
    <submittedName>
        <fullName evidence="2">Uncharacterized protein</fullName>
    </submittedName>
</protein>